<evidence type="ECO:0000313" key="2">
    <source>
        <dbReference type="Proteomes" id="UP000306552"/>
    </source>
</evidence>
<dbReference type="OrthoDB" id="5464618at2"/>
<evidence type="ECO:0000313" key="1">
    <source>
        <dbReference type="EMBL" id="TKS57098.1"/>
    </source>
</evidence>
<proteinExistence type="predicted"/>
<keyword evidence="1" id="KW-0808">Transferase</keyword>
<protein>
    <submittedName>
        <fullName evidence="1">Class I SAM-dependent methyltransferase</fullName>
    </submittedName>
</protein>
<gene>
    <name evidence="1" type="ORF">FCN74_01390</name>
</gene>
<reference evidence="1 2" key="1">
    <citation type="submission" date="2019-04" db="EMBL/GenBank/DDBJ databases">
        <title>Psychroflexus halotolerans sp. nov., isolated from a marine solar saltern.</title>
        <authorList>
            <person name="Feng X."/>
        </authorList>
    </citation>
    <scope>NUCLEOTIDE SEQUENCE [LARGE SCALE GENOMIC DNA]</scope>
    <source>
        <strain evidence="1 2">WDS2C27</strain>
    </source>
</reference>
<dbReference type="GO" id="GO:0032259">
    <property type="term" value="P:methylation"/>
    <property type="evidence" value="ECO:0007669"/>
    <property type="project" value="UniProtKB-KW"/>
</dbReference>
<dbReference type="Gene3D" id="3.40.50.150">
    <property type="entry name" value="Vaccinia Virus protein VP39"/>
    <property type="match status" value="1"/>
</dbReference>
<accession>A0A4U5TUX0</accession>
<dbReference type="GO" id="GO:0008168">
    <property type="term" value="F:methyltransferase activity"/>
    <property type="evidence" value="ECO:0007669"/>
    <property type="project" value="UniProtKB-KW"/>
</dbReference>
<dbReference type="AlphaFoldDB" id="A0A4U5TUX0"/>
<dbReference type="Pfam" id="PF13578">
    <property type="entry name" value="Methyltransf_24"/>
    <property type="match status" value="1"/>
</dbReference>
<dbReference type="EMBL" id="SWMU01000001">
    <property type="protein sequence ID" value="TKS57098.1"/>
    <property type="molecule type" value="Genomic_DNA"/>
</dbReference>
<comment type="caution">
    <text evidence="1">The sequence shown here is derived from an EMBL/GenBank/DDBJ whole genome shotgun (WGS) entry which is preliminary data.</text>
</comment>
<name>A0A4U5TUX0_9FLAO</name>
<dbReference type="InterPro" id="IPR029063">
    <property type="entry name" value="SAM-dependent_MTases_sf"/>
</dbReference>
<sequence length="261" mass="30357">MLWFRIKTFFQFLLKSTNEHGVHSPFVYAFVTRCLYSRTSQDALKLLRSLRKPALQSQQSLQMLDRGEGSQHFKTSRRPVSKIAKNAGMGWHQSKLMQKIVDYFNINLSLELGTSVGLGSLALAANQPNNKVETVDACPNTSNFAKHYFENHNLKHIQVHTTEFQSFLSQLPKDKTYDLVYLDGHHQKNATLQYFSTLKNHIHDNSLIILDDIYWSKGMQEAWQTICRDDKVKVSIDLYFWGIVFFKPELSKQDFKIRCLF</sequence>
<keyword evidence="2" id="KW-1185">Reference proteome</keyword>
<dbReference type="SUPFAM" id="SSF53335">
    <property type="entry name" value="S-adenosyl-L-methionine-dependent methyltransferases"/>
    <property type="match status" value="1"/>
</dbReference>
<keyword evidence="1" id="KW-0489">Methyltransferase</keyword>
<dbReference type="RefSeq" id="WP_138930801.1">
    <property type="nucleotide sequence ID" value="NZ_SWMU01000001.1"/>
</dbReference>
<dbReference type="Proteomes" id="UP000306552">
    <property type="component" value="Unassembled WGS sequence"/>
</dbReference>
<organism evidence="1 2">
    <name type="scientific">Mesohalobacter halotolerans</name>
    <dbReference type="NCBI Taxonomy" id="1883405"/>
    <lineage>
        <taxon>Bacteria</taxon>
        <taxon>Pseudomonadati</taxon>
        <taxon>Bacteroidota</taxon>
        <taxon>Flavobacteriia</taxon>
        <taxon>Flavobacteriales</taxon>
        <taxon>Flavobacteriaceae</taxon>
        <taxon>Mesohalobacter</taxon>
    </lineage>
</organism>